<evidence type="ECO:0000256" key="1">
    <source>
        <dbReference type="SAM" id="Phobius"/>
    </source>
</evidence>
<dbReference type="Proteomes" id="UP000648816">
    <property type="component" value="Unassembled WGS sequence"/>
</dbReference>
<sequence>MERYADILIIGGGLSGTMLAVQLLRLPLQQRILIIEPRAELGRGEAYSATELGHTLNGNAARMSVDPDNPDDLTQWLTTYIADGGWPESADQDVPISELFAPRGLFGVYVQERLAQAQVVGARQGSTVAHVRAEVTDLQINGGEVQLTLSDGQHLRGSRAVLATGMFPAARTPQTHSSGLNAAALDPWDVAAMRDLDPQSTVLIIGSGLTMVDAVVSLEQAGHRGPIEVFSRHGLLPHVRRQPPAWVDFLGEDFSISTPRQLLREVRRHCRDAIAQGVDWQAPLDTVRGHIARLWSQATDVQRRQFVRHVRPWWESHHHRSPPLSAELIERLHSEERLRIHAASFKGLESDNGDVVTIRIRPRGQIDTCLMSGAALINSSGIEYDWRRVARPLPQQLLARGLVQPGPLALGIAAVEGAVVDAEGRVSDRLFAMGPPLRGMWWESTAVSDVAAQAKALAGRLVNNLRD</sequence>
<dbReference type="SUPFAM" id="SSF51905">
    <property type="entry name" value="FAD/NAD(P)-binding domain"/>
    <property type="match status" value="1"/>
</dbReference>
<dbReference type="EMBL" id="JABWQP010000011">
    <property type="protein sequence ID" value="MBC3343763.1"/>
    <property type="molecule type" value="Genomic_DNA"/>
</dbReference>
<gene>
    <name evidence="4" type="ORF">HU727_020360</name>
    <name evidence="3" type="ORF">HU727_19165</name>
</gene>
<keyword evidence="5" id="KW-1185">Reference proteome</keyword>
<protein>
    <submittedName>
        <fullName evidence="3">FAD/NAD(P)-binding protein</fullName>
    </submittedName>
</protein>
<dbReference type="InterPro" id="IPR052189">
    <property type="entry name" value="L-asp_N-monooxygenase_NS-form"/>
</dbReference>
<evidence type="ECO:0000313" key="3">
    <source>
        <dbReference type="EMBL" id="MBC3343763.1"/>
    </source>
</evidence>
<reference evidence="4" key="3">
    <citation type="submission" date="2021-06" db="EMBL/GenBank/DDBJ databases">
        <title>Updating the genus Pseudomonas: Description of 43 new species and partition of the Pseudomonas putida group.</title>
        <authorList>
            <person name="Girard L."/>
            <person name="Lood C."/>
            <person name="Vandamme P."/>
            <person name="Rokni-Zadeh H."/>
            <person name="Van Noort V."/>
            <person name="Hofte M."/>
            <person name="Lavigne R."/>
            <person name="De Mot R."/>
        </authorList>
    </citation>
    <scope>NUCLEOTIDE SEQUENCE</scope>
    <source>
        <strain evidence="4">SWRI153</strain>
    </source>
</reference>
<dbReference type="Gene3D" id="3.50.50.60">
    <property type="entry name" value="FAD/NAD(P)-binding domain"/>
    <property type="match status" value="1"/>
</dbReference>
<proteinExistence type="predicted"/>
<name>A0A923JHW2_9PSED</name>
<dbReference type="PANTHER" id="PTHR40254">
    <property type="entry name" value="BLR0577 PROTEIN"/>
    <property type="match status" value="1"/>
</dbReference>
<dbReference type="InterPro" id="IPR036188">
    <property type="entry name" value="FAD/NAD-bd_sf"/>
</dbReference>
<feature type="domain" description="FAD-dependent urate hydroxylase HpyO/Asp monooxygenase CreE-like FAD/NAD(P)-binding" evidence="2">
    <location>
        <begin position="9"/>
        <end position="166"/>
    </location>
</feature>
<dbReference type="EMBL" id="JABWQP020000011">
    <property type="protein sequence ID" value="MBV4487943.1"/>
    <property type="molecule type" value="Genomic_DNA"/>
</dbReference>
<dbReference type="RefSeq" id="WP_186533338.1">
    <property type="nucleotide sequence ID" value="NZ_JABWQP020000011.1"/>
</dbReference>
<evidence type="ECO:0000259" key="2">
    <source>
        <dbReference type="Pfam" id="PF13454"/>
    </source>
</evidence>
<dbReference type="PRINTS" id="PR00411">
    <property type="entry name" value="PNDRDTASEI"/>
</dbReference>
<accession>A0A923JHW2</accession>
<comment type="caution">
    <text evidence="3">The sequence shown here is derived from an EMBL/GenBank/DDBJ whole genome shotgun (WGS) entry which is preliminary data.</text>
</comment>
<dbReference type="AlphaFoldDB" id="A0A923JHW2"/>
<feature type="transmembrane region" description="Helical" evidence="1">
    <location>
        <begin position="7"/>
        <end position="28"/>
    </location>
</feature>
<reference evidence="3" key="2">
    <citation type="submission" date="2020-07" db="EMBL/GenBank/DDBJ databases">
        <authorList>
            <person name="Lood C."/>
            <person name="Girard L."/>
        </authorList>
    </citation>
    <scope>NUCLEOTIDE SEQUENCE</scope>
    <source>
        <strain evidence="3">SWRI153</strain>
    </source>
</reference>
<reference evidence="3 5" key="1">
    <citation type="journal article" date="2020" name="Microorganisms">
        <title>Reliable Identification of Environmental Pseudomonas Isolates Using the rpoD Gene.</title>
        <authorList>
            <consortium name="The Broad Institute Genome Sequencing Platform"/>
            <person name="Girard L."/>
            <person name="Lood C."/>
            <person name="Rokni-Zadeh H."/>
            <person name="van Noort V."/>
            <person name="Lavigne R."/>
            <person name="De Mot R."/>
        </authorList>
    </citation>
    <scope>NUCLEOTIDE SEQUENCE</scope>
    <source>
        <strain evidence="3 5">SWRI153</strain>
    </source>
</reference>
<keyword evidence="1" id="KW-0472">Membrane</keyword>
<organism evidence="3">
    <name type="scientific">Pseudomonas khorasanensis</name>
    <dbReference type="NCBI Taxonomy" id="2745508"/>
    <lineage>
        <taxon>Bacteria</taxon>
        <taxon>Pseudomonadati</taxon>
        <taxon>Pseudomonadota</taxon>
        <taxon>Gammaproteobacteria</taxon>
        <taxon>Pseudomonadales</taxon>
        <taxon>Pseudomonadaceae</taxon>
        <taxon>Pseudomonas</taxon>
    </lineage>
</organism>
<dbReference type="Pfam" id="PF13454">
    <property type="entry name" value="NAD_binding_9"/>
    <property type="match status" value="1"/>
</dbReference>
<evidence type="ECO:0000313" key="4">
    <source>
        <dbReference type="EMBL" id="MBV4487943.1"/>
    </source>
</evidence>
<keyword evidence="1" id="KW-0812">Transmembrane</keyword>
<dbReference type="InterPro" id="IPR038732">
    <property type="entry name" value="HpyO/CreE_NAD-binding"/>
</dbReference>
<keyword evidence="1" id="KW-1133">Transmembrane helix</keyword>
<dbReference type="PANTHER" id="PTHR40254:SF1">
    <property type="entry name" value="BLR0577 PROTEIN"/>
    <property type="match status" value="1"/>
</dbReference>
<evidence type="ECO:0000313" key="5">
    <source>
        <dbReference type="Proteomes" id="UP000648816"/>
    </source>
</evidence>